<dbReference type="CDD" id="cd20292">
    <property type="entry name" value="cupin_QdtA-like"/>
    <property type="match status" value="1"/>
</dbReference>
<organism evidence="2 3">
    <name type="scientific">Sphingomonas cremea</name>
    <dbReference type="NCBI Taxonomy" id="2904799"/>
    <lineage>
        <taxon>Bacteria</taxon>
        <taxon>Pseudomonadati</taxon>
        <taxon>Pseudomonadota</taxon>
        <taxon>Alphaproteobacteria</taxon>
        <taxon>Sphingomonadales</taxon>
        <taxon>Sphingomonadaceae</taxon>
        <taxon>Sphingomonas</taxon>
    </lineage>
</organism>
<sequence length="134" mass="14930">MLPSLSHHQSFKDERGALTFAQVGSGLPFAPQRYFLVFDVPPGTKRGGHAHLRCEQYLVAVCGTVLVTLDDGRERSEYLLERPDQGLHVPAGIWGEQHYVGKDACLLVLASDTYDSNDYLSDYAEYVAFRKGQP</sequence>
<dbReference type="Pfam" id="PF05523">
    <property type="entry name" value="FdtA"/>
    <property type="match status" value="1"/>
</dbReference>
<name>A0A9X1QJ24_9SPHN</name>
<evidence type="ECO:0000259" key="1">
    <source>
        <dbReference type="Pfam" id="PF05523"/>
    </source>
</evidence>
<evidence type="ECO:0000313" key="2">
    <source>
        <dbReference type="EMBL" id="MCF2514320.1"/>
    </source>
</evidence>
<comment type="caution">
    <text evidence="2">The sequence shown here is derived from an EMBL/GenBank/DDBJ whole genome shotgun (WGS) entry which is preliminary data.</text>
</comment>
<dbReference type="RefSeq" id="WP_235066789.1">
    <property type="nucleotide sequence ID" value="NZ_JAKFGM010000001.1"/>
</dbReference>
<dbReference type="Proteomes" id="UP001139410">
    <property type="component" value="Unassembled WGS sequence"/>
</dbReference>
<dbReference type="SUPFAM" id="SSF51182">
    <property type="entry name" value="RmlC-like cupins"/>
    <property type="match status" value="1"/>
</dbReference>
<dbReference type="EMBL" id="JAKFGM010000001">
    <property type="protein sequence ID" value="MCF2514320.1"/>
    <property type="molecule type" value="Genomic_DNA"/>
</dbReference>
<keyword evidence="3" id="KW-1185">Reference proteome</keyword>
<dbReference type="Gene3D" id="2.60.120.10">
    <property type="entry name" value="Jelly Rolls"/>
    <property type="match status" value="1"/>
</dbReference>
<protein>
    <submittedName>
        <fullName evidence="2">FdtA/QdtA family cupin domain-containing protein</fullName>
    </submittedName>
</protein>
<dbReference type="InterPro" id="IPR014710">
    <property type="entry name" value="RmlC-like_jellyroll"/>
</dbReference>
<dbReference type="InterPro" id="IPR011051">
    <property type="entry name" value="RmlC_Cupin_sf"/>
</dbReference>
<gene>
    <name evidence="2" type="ORF">LVY65_04470</name>
</gene>
<dbReference type="InterPro" id="IPR008894">
    <property type="entry name" value="QdtA_cupin_dom"/>
</dbReference>
<accession>A0A9X1QJ24</accession>
<evidence type="ECO:0000313" key="3">
    <source>
        <dbReference type="Proteomes" id="UP001139410"/>
    </source>
</evidence>
<feature type="domain" description="Sugar 3,4-ketoisomerase QdtA cupin" evidence="1">
    <location>
        <begin position="5"/>
        <end position="130"/>
    </location>
</feature>
<proteinExistence type="predicted"/>
<reference evidence="2" key="1">
    <citation type="submission" date="2022-01" db="EMBL/GenBank/DDBJ databases">
        <authorList>
            <person name="Jo J.-H."/>
            <person name="Im W.-T."/>
        </authorList>
    </citation>
    <scope>NUCLEOTIDE SEQUENCE</scope>
    <source>
        <strain evidence="2">G124</strain>
    </source>
</reference>
<dbReference type="AlphaFoldDB" id="A0A9X1QJ24"/>